<dbReference type="GO" id="GO:0003824">
    <property type="term" value="F:catalytic activity"/>
    <property type="evidence" value="ECO:0007669"/>
    <property type="project" value="InterPro"/>
</dbReference>
<gene>
    <name evidence="2" type="ORF">QYM36_010348</name>
</gene>
<protein>
    <recommendedName>
        <fullName evidence="1">Endonuclease/exonuclease/phosphatase domain-containing protein</fullName>
    </recommendedName>
</protein>
<keyword evidence="3" id="KW-1185">Reference proteome</keyword>
<reference evidence="2" key="1">
    <citation type="submission" date="2023-07" db="EMBL/GenBank/DDBJ databases">
        <title>Chromosome-level genome assembly of Artemia franciscana.</title>
        <authorList>
            <person name="Jo E."/>
        </authorList>
    </citation>
    <scope>NUCLEOTIDE SEQUENCE</scope>
    <source>
        <tissue evidence="2">Whole body</tissue>
    </source>
</reference>
<dbReference type="Gene3D" id="3.60.10.10">
    <property type="entry name" value="Endonuclease/exonuclease/phosphatase"/>
    <property type="match status" value="1"/>
</dbReference>
<proteinExistence type="predicted"/>
<dbReference type="CDD" id="cd09076">
    <property type="entry name" value="L1-EN"/>
    <property type="match status" value="1"/>
</dbReference>
<dbReference type="AlphaFoldDB" id="A0AA88HV80"/>
<evidence type="ECO:0000259" key="1">
    <source>
        <dbReference type="Pfam" id="PF03372"/>
    </source>
</evidence>
<dbReference type="Proteomes" id="UP001187531">
    <property type="component" value="Unassembled WGS sequence"/>
</dbReference>
<evidence type="ECO:0000313" key="2">
    <source>
        <dbReference type="EMBL" id="KAK2715743.1"/>
    </source>
</evidence>
<accession>A0AA88HV80</accession>
<feature type="domain" description="Endonuclease/exonuclease/phosphatase" evidence="1">
    <location>
        <begin position="22"/>
        <end position="187"/>
    </location>
</feature>
<dbReference type="InterPro" id="IPR036691">
    <property type="entry name" value="Endo/exonu/phosph_ase_sf"/>
</dbReference>
<dbReference type="SUPFAM" id="SSF56219">
    <property type="entry name" value="DNase I-like"/>
    <property type="match status" value="1"/>
</dbReference>
<comment type="caution">
    <text evidence="2">The sequence shown here is derived from an EMBL/GenBank/DDBJ whole genome shotgun (WGS) entry which is preliminary data.</text>
</comment>
<dbReference type="InterPro" id="IPR005135">
    <property type="entry name" value="Endo/exonuclease/phosphatase"/>
</dbReference>
<name>A0AA88HV80_ARTSF</name>
<dbReference type="EMBL" id="JAVRJZ010000012">
    <property type="protein sequence ID" value="KAK2715743.1"/>
    <property type="molecule type" value="Genomic_DNA"/>
</dbReference>
<evidence type="ECO:0000313" key="3">
    <source>
        <dbReference type="Proteomes" id="UP001187531"/>
    </source>
</evidence>
<organism evidence="2 3">
    <name type="scientific">Artemia franciscana</name>
    <name type="common">Brine shrimp</name>
    <name type="synonym">Artemia sanfranciscana</name>
    <dbReference type="NCBI Taxonomy" id="6661"/>
    <lineage>
        <taxon>Eukaryota</taxon>
        <taxon>Metazoa</taxon>
        <taxon>Ecdysozoa</taxon>
        <taxon>Arthropoda</taxon>
        <taxon>Crustacea</taxon>
        <taxon>Branchiopoda</taxon>
        <taxon>Anostraca</taxon>
        <taxon>Artemiidae</taxon>
        <taxon>Artemia</taxon>
    </lineage>
</organism>
<sequence>MMTNARPRTGFLKTTECFRIGYWNVRTVNQETQPGKLNSVMRTLDKFRIDIAGLSETRLTGFGTLNSETYHILYSGLETRKEAGVGMALSSRAKKCLVDWEPINERILRARFATSQAKLTVIVLHAPTSDTCDQTKDDFYRVLSNVVAKAHRHDIVTLCGDFNAKAGSEASYAPAILGNHGLGEINDNGVQIEGDSMADQINSLVRATNLDVPINDEFGSSVILSQLKHELDFPENSLLDSQNKGLTIASIHENDPSKQDPRKQFAPKFTSVYVKQEIASDCEPELASDFHIFFNNDVTEKEDGNQNPDTKCHITEELMLERRLSNVMCVRKHSAPAQYYHIIEEYLN</sequence>
<dbReference type="Pfam" id="PF03372">
    <property type="entry name" value="Exo_endo_phos"/>
    <property type="match status" value="1"/>
</dbReference>